<comment type="similarity">
    <text evidence="2">Belongs to the complex I LYR family.</text>
</comment>
<dbReference type="EMBL" id="JAZGQO010000011">
    <property type="protein sequence ID" value="KAK6172639.1"/>
    <property type="molecule type" value="Genomic_DNA"/>
</dbReference>
<evidence type="ECO:0000256" key="3">
    <source>
        <dbReference type="ARBA" id="ARBA00023128"/>
    </source>
</evidence>
<comment type="subunit">
    <text evidence="6">Interacts with UQCRFS1.</text>
</comment>
<evidence type="ECO:0000259" key="9">
    <source>
        <dbReference type="Pfam" id="PF05347"/>
    </source>
</evidence>
<accession>A0AAN8JDU2</accession>
<dbReference type="GO" id="GO:0005759">
    <property type="term" value="C:mitochondrial matrix"/>
    <property type="evidence" value="ECO:0007669"/>
    <property type="project" value="UniProtKB-SubCell"/>
</dbReference>
<organism evidence="10 11">
    <name type="scientific">Patella caerulea</name>
    <name type="common">Rayed Mediterranean limpet</name>
    <dbReference type="NCBI Taxonomy" id="87958"/>
    <lineage>
        <taxon>Eukaryota</taxon>
        <taxon>Metazoa</taxon>
        <taxon>Spiralia</taxon>
        <taxon>Lophotrochozoa</taxon>
        <taxon>Mollusca</taxon>
        <taxon>Gastropoda</taxon>
        <taxon>Patellogastropoda</taxon>
        <taxon>Patelloidea</taxon>
        <taxon>Patellidae</taxon>
        <taxon>Patella</taxon>
    </lineage>
</organism>
<dbReference type="AlphaFoldDB" id="A0AAN8JDU2"/>
<evidence type="ECO:0000256" key="4">
    <source>
        <dbReference type="ARBA" id="ARBA00023186"/>
    </source>
</evidence>
<feature type="domain" description="Complex 1 LYR protein" evidence="9">
    <location>
        <begin position="24"/>
        <end position="77"/>
    </location>
</feature>
<evidence type="ECO:0000256" key="8">
    <source>
        <dbReference type="ARBA" id="ARBA00031830"/>
    </source>
</evidence>
<keyword evidence="11" id="KW-1185">Reference proteome</keyword>
<dbReference type="PANTHER" id="PTHR46749:SF1">
    <property type="entry name" value="COMPLEX III ASSEMBLY FACTOR LYRM7"/>
    <property type="match status" value="1"/>
</dbReference>
<gene>
    <name evidence="10" type="ORF">SNE40_016254</name>
</gene>
<evidence type="ECO:0000313" key="10">
    <source>
        <dbReference type="EMBL" id="KAK6172639.1"/>
    </source>
</evidence>
<keyword evidence="4" id="KW-0143">Chaperone</keyword>
<dbReference type="CDD" id="cd20267">
    <property type="entry name" value="Complex1_LYR_LYRM7"/>
    <property type="match status" value="1"/>
</dbReference>
<protein>
    <recommendedName>
        <fullName evidence="7">Complex III assembly factor LYRM7</fullName>
    </recommendedName>
    <alternativeName>
        <fullName evidence="8">LYR motif-containing protein 7</fullName>
    </alternativeName>
</protein>
<evidence type="ECO:0000256" key="6">
    <source>
        <dbReference type="ARBA" id="ARBA00025809"/>
    </source>
</evidence>
<evidence type="ECO:0000256" key="1">
    <source>
        <dbReference type="ARBA" id="ARBA00004305"/>
    </source>
</evidence>
<reference evidence="10 11" key="1">
    <citation type="submission" date="2024-01" db="EMBL/GenBank/DDBJ databases">
        <title>The genome of the rayed Mediterranean limpet Patella caerulea (Linnaeus, 1758).</title>
        <authorList>
            <person name="Anh-Thu Weber A."/>
            <person name="Halstead-Nussloch G."/>
        </authorList>
    </citation>
    <scope>NUCLEOTIDE SEQUENCE [LARGE SCALE GENOMIC DNA]</scope>
    <source>
        <strain evidence="10">AATW-2023a</strain>
        <tissue evidence="10">Whole specimen</tissue>
    </source>
</reference>
<evidence type="ECO:0000256" key="5">
    <source>
        <dbReference type="ARBA" id="ARBA00025430"/>
    </source>
</evidence>
<evidence type="ECO:0000313" key="11">
    <source>
        <dbReference type="Proteomes" id="UP001347796"/>
    </source>
</evidence>
<comment type="function">
    <text evidence="5">Assembly factor required for Rieske Fe-S protein UQCRFS1 incorporation into the cytochrome b-c1 (CIII) complex. Functions as a chaperone, binding to this subunit within the mitochondrial matrix and stabilizing it prior to its translocation and insertion into the late CIII dimeric intermediate within the mitochondrial inner membrane.</text>
</comment>
<comment type="caution">
    <text evidence="10">The sequence shown here is derived from an EMBL/GenBank/DDBJ whole genome shotgun (WGS) entry which is preliminary data.</text>
</comment>
<evidence type="ECO:0000256" key="7">
    <source>
        <dbReference type="ARBA" id="ARBA00026165"/>
    </source>
</evidence>
<dbReference type="Pfam" id="PF05347">
    <property type="entry name" value="Complex1_LYR"/>
    <property type="match status" value="1"/>
</dbReference>
<sequence length="136" mass="15812">MKFQSLLYSIQCHPMDWMDHGENKVLQVFKQLHRTREKVFRGDEIALKAGREKINTEFKSNKSLTDADKIQELITIGVDSEILLRKTIVQAEFNEEENVYELKITPDTALEKNTIFDPFADLPVQRKGKRCSDKPT</sequence>
<dbReference type="GO" id="GO:0034551">
    <property type="term" value="P:mitochondrial respiratory chain complex III assembly"/>
    <property type="evidence" value="ECO:0007669"/>
    <property type="project" value="InterPro"/>
</dbReference>
<dbReference type="GO" id="GO:0044183">
    <property type="term" value="F:protein folding chaperone"/>
    <property type="evidence" value="ECO:0007669"/>
    <property type="project" value="TreeGrafter"/>
</dbReference>
<dbReference type="PANTHER" id="PTHR46749">
    <property type="entry name" value="COMPLEX III ASSEMBLY FACTOR LYRM7"/>
    <property type="match status" value="1"/>
</dbReference>
<dbReference type="InterPro" id="IPR008011">
    <property type="entry name" value="Complex1_LYR_dom"/>
</dbReference>
<dbReference type="InterPro" id="IPR050435">
    <property type="entry name" value="MZM1/LYRM7"/>
</dbReference>
<dbReference type="InterPro" id="IPR045298">
    <property type="entry name" value="Complex1_LYR_LYRM7"/>
</dbReference>
<proteinExistence type="inferred from homology"/>
<comment type="subcellular location">
    <subcellularLocation>
        <location evidence="1">Mitochondrion matrix</location>
    </subcellularLocation>
</comment>
<dbReference type="Proteomes" id="UP001347796">
    <property type="component" value="Unassembled WGS sequence"/>
</dbReference>
<name>A0AAN8JDU2_PATCE</name>
<evidence type="ECO:0000256" key="2">
    <source>
        <dbReference type="ARBA" id="ARBA00009508"/>
    </source>
</evidence>
<keyword evidence="3" id="KW-0496">Mitochondrion</keyword>